<sequence length="449" mass="50680">MKASTLPRIVEEVRSALEARLHIAEGKIQEARATLLNHHGILASSMLSSCDEAGRVVSYIDYDIVQYLSAYVTKHGSSIKNIIWAWNAHRYCVFRCTASVSTAVSAPQPIHKNHASTQTWESALLRSIGEGQQMVPTPGVDAREEDRVIHDLPHPRGNSTNDWTNQDCIPPVTYTHVYAIARRILELRKTYPGKYARSRVGQPIFRRIIPQHDLTILDLSLPFGWTGSPAYYGVFGAAVLILVQHESPSSMDPASQDPVNFFCYDWVDDHVLIEPSTQDRLTACEATLRLAMMAVLDPRAMNEKKFTQWSTKLTALGLEWDTEAVIVSMPERKIEKAQIRIKEMCMSSSTTRSALENYWGVCVIFVSKLFFQRLVSLWRKSPRFGSVALPNAARLDLNWFEAIVTHGWLRSVPLTMFNDLPTPAVEIYMDASDEGLCVLNPTRHELLRI</sequence>
<dbReference type="SUPFAM" id="SSF56672">
    <property type="entry name" value="DNA/RNA polymerases"/>
    <property type="match status" value="1"/>
</dbReference>
<gene>
    <name evidence="1" type="ORF">PHMEG_0005532</name>
</gene>
<dbReference type="PANTHER" id="PTHR33050:SF7">
    <property type="entry name" value="RIBONUCLEASE H"/>
    <property type="match status" value="1"/>
</dbReference>
<evidence type="ECO:0000313" key="1">
    <source>
        <dbReference type="EMBL" id="OWZ20103.1"/>
    </source>
</evidence>
<dbReference type="OrthoDB" id="126233at2759"/>
<protein>
    <recommendedName>
        <fullName evidence="3">Reverse transcriptase</fullName>
    </recommendedName>
</protein>
<name>A0A225WQZ4_9STRA</name>
<dbReference type="Proteomes" id="UP000198211">
    <property type="component" value="Unassembled WGS sequence"/>
</dbReference>
<dbReference type="PANTHER" id="PTHR33050">
    <property type="entry name" value="REVERSE TRANSCRIPTASE DOMAIN-CONTAINING PROTEIN"/>
    <property type="match status" value="1"/>
</dbReference>
<dbReference type="InterPro" id="IPR052055">
    <property type="entry name" value="Hepadnavirus_pol/RT"/>
</dbReference>
<dbReference type="AlphaFoldDB" id="A0A225WQZ4"/>
<comment type="caution">
    <text evidence="1">The sequence shown here is derived from an EMBL/GenBank/DDBJ whole genome shotgun (WGS) entry which is preliminary data.</text>
</comment>
<evidence type="ECO:0008006" key="3">
    <source>
        <dbReference type="Google" id="ProtNLM"/>
    </source>
</evidence>
<dbReference type="InterPro" id="IPR043502">
    <property type="entry name" value="DNA/RNA_pol_sf"/>
</dbReference>
<organism evidence="1 2">
    <name type="scientific">Phytophthora megakarya</name>
    <dbReference type="NCBI Taxonomy" id="4795"/>
    <lineage>
        <taxon>Eukaryota</taxon>
        <taxon>Sar</taxon>
        <taxon>Stramenopiles</taxon>
        <taxon>Oomycota</taxon>
        <taxon>Peronosporomycetes</taxon>
        <taxon>Peronosporales</taxon>
        <taxon>Peronosporaceae</taxon>
        <taxon>Phytophthora</taxon>
    </lineage>
</organism>
<reference evidence="2" key="1">
    <citation type="submission" date="2017-03" db="EMBL/GenBank/DDBJ databases">
        <title>Phytopthora megakarya and P. palmivora, two closely related causual agents of cacao black pod achieved similar genome size and gene model numbers by different mechanisms.</title>
        <authorList>
            <person name="Ali S."/>
            <person name="Shao J."/>
            <person name="Larry D.J."/>
            <person name="Kronmiller B."/>
            <person name="Shen D."/>
            <person name="Strem M.D."/>
            <person name="Melnick R.L."/>
            <person name="Guiltinan M.J."/>
            <person name="Tyler B.M."/>
            <person name="Meinhardt L.W."/>
            <person name="Bailey B.A."/>
        </authorList>
    </citation>
    <scope>NUCLEOTIDE SEQUENCE [LARGE SCALE GENOMIC DNA]</scope>
    <source>
        <strain evidence="2">zdho120</strain>
    </source>
</reference>
<evidence type="ECO:0000313" key="2">
    <source>
        <dbReference type="Proteomes" id="UP000198211"/>
    </source>
</evidence>
<keyword evidence="2" id="KW-1185">Reference proteome</keyword>
<proteinExistence type="predicted"/>
<dbReference type="EMBL" id="NBNE01000360">
    <property type="protein sequence ID" value="OWZ20103.1"/>
    <property type="molecule type" value="Genomic_DNA"/>
</dbReference>
<accession>A0A225WQZ4</accession>